<name>A0A4S3JT56_9EURO</name>
<proteinExistence type="predicted"/>
<evidence type="ECO:0000256" key="1">
    <source>
        <dbReference type="SAM" id="MobiDB-lite"/>
    </source>
</evidence>
<gene>
    <name evidence="2" type="ORF">EYZ11_002250</name>
</gene>
<reference evidence="2 3" key="1">
    <citation type="submission" date="2019-03" db="EMBL/GenBank/DDBJ databases">
        <title>The genome sequence of a newly discovered highly antifungal drug resistant Aspergillus species, Aspergillus tanneri NIH 1004.</title>
        <authorList>
            <person name="Mounaud S."/>
            <person name="Singh I."/>
            <person name="Joardar V."/>
            <person name="Pakala S."/>
            <person name="Pakala S."/>
            <person name="Venepally P."/>
            <person name="Hoover J."/>
            <person name="Nierman W."/>
            <person name="Chung J."/>
            <person name="Losada L."/>
        </authorList>
    </citation>
    <scope>NUCLEOTIDE SEQUENCE [LARGE SCALE GENOMIC DNA]</scope>
    <source>
        <strain evidence="2 3">NIH1004</strain>
    </source>
</reference>
<feature type="compositionally biased region" description="Polar residues" evidence="1">
    <location>
        <begin position="1"/>
        <end position="14"/>
    </location>
</feature>
<dbReference type="AlphaFoldDB" id="A0A4S3JT56"/>
<dbReference type="EMBL" id="SOSA01000049">
    <property type="protein sequence ID" value="THC98248.1"/>
    <property type="molecule type" value="Genomic_DNA"/>
</dbReference>
<accession>A0A4S3JT56</accession>
<sequence length="29" mass="3044">MQALASSQGETGSPFQVDRLEPEGLGPQN</sequence>
<dbReference type="VEuPathDB" id="FungiDB:EYZ11_002250"/>
<organism evidence="2 3">
    <name type="scientific">Aspergillus tanneri</name>
    <dbReference type="NCBI Taxonomy" id="1220188"/>
    <lineage>
        <taxon>Eukaryota</taxon>
        <taxon>Fungi</taxon>
        <taxon>Dikarya</taxon>
        <taxon>Ascomycota</taxon>
        <taxon>Pezizomycotina</taxon>
        <taxon>Eurotiomycetes</taxon>
        <taxon>Eurotiomycetidae</taxon>
        <taxon>Eurotiales</taxon>
        <taxon>Aspergillaceae</taxon>
        <taxon>Aspergillus</taxon>
        <taxon>Aspergillus subgen. Circumdati</taxon>
    </lineage>
</organism>
<dbReference type="Proteomes" id="UP000308092">
    <property type="component" value="Unassembled WGS sequence"/>
</dbReference>
<keyword evidence="3" id="KW-1185">Reference proteome</keyword>
<comment type="caution">
    <text evidence="2">The sequence shown here is derived from an EMBL/GenBank/DDBJ whole genome shotgun (WGS) entry which is preliminary data.</text>
</comment>
<protein>
    <submittedName>
        <fullName evidence="2">Uncharacterized protein</fullName>
    </submittedName>
</protein>
<feature type="region of interest" description="Disordered" evidence="1">
    <location>
        <begin position="1"/>
        <end position="29"/>
    </location>
</feature>
<evidence type="ECO:0000313" key="2">
    <source>
        <dbReference type="EMBL" id="THC98248.1"/>
    </source>
</evidence>
<evidence type="ECO:0000313" key="3">
    <source>
        <dbReference type="Proteomes" id="UP000308092"/>
    </source>
</evidence>